<proteinExistence type="inferred from homology"/>
<keyword evidence="3" id="KW-0238">DNA-binding</keyword>
<reference evidence="6" key="1">
    <citation type="submission" date="2020-08" db="EMBL/GenBank/DDBJ databases">
        <title>Whole genome shotgun sequence of Actinocatenispora sera NBRC 101916.</title>
        <authorList>
            <person name="Komaki H."/>
            <person name="Tamura T."/>
        </authorList>
    </citation>
    <scope>NUCLEOTIDE SEQUENCE</scope>
    <source>
        <strain evidence="6">NBRC 101916</strain>
    </source>
</reference>
<dbReference type="InterPro" id="IPR036390">
    <property type="entry name" value="WH_DNA-bd_sf"/>
</dbReference>
<dbReference type="InterPro" id="IPR000847">
    <property type="entry name" value="LysR_HTH_N"/>
</dbReference>
<dbReference type="GO" id="GO:0003700">
    <property type="term" value="F:DNA-binding transcription factor activity"/>
    <property type="evidence" value="ECO:0007669"/>
    <property type="project" value="InterPro"/>
</dbReference>
<dbReference type="InterPro" id="IPR036388">
    <property type="entry name" value="WH-like_DNA-bd_sf"/>
</dbReference>
<evidence type="ECO:0000256" key="1">
    <source>
        <dbReference type="ARBA" id="ARBA00009437"/>
    </source>
</evidence>
<dbReference type="PANTHER" id="PTHR30126:SF40">
    <property type="entry name" value="HTH-TYPE TRANSCRIPTIONAL REGULATOR GLTR"/>
    <property type="match status" value="1"/>
</dbReference>
<dbReference type="PANTHER" id="PTHR30126">
    <property type="entry name" value="HTH-TYPE TRANSCRIPTIONAL REGULATOR"/>
    <property type="match status" value="1"/>
</dbReference>
<evidence type="ECO:0000259" key="5">
    <source>
        <dbReference type="PROSITE" id="PS50931"/>
    </source>
</evidence>
<dbReference type="SUPFAM" id="SSF53850">
    <property type="entry name" value="Periplasmic binding protein-like II"/>
    <property type="match status" value="1"/>
</dbReference>
<dbReference type="OrthoDB" id="3181812at2"/>
<accession>A0A810KWZ5</accession>
<dbReference type="Pfam" id="PF00126">
    <property type="entry name" value="HTH_1"/>
    <property type="match status" value="1"/>
</dbReference>
<evidence type="ECO:0000313" key="7">
    <source>
        <dbReference type="Proteomes" id="UP000680750"/>
    </source>
</evidence>
<dbReference type="SUPFAM" id="SSF46785">
    <property type="entry name" value="Winged helix' DNA-binding domain"/>
    <property type="match status" value="1"/>
</dbReference>
<name>A0A810KWZ5_9ACTN</name>
<dbReference type="Proteomes" id="UP000680750">
    <property type="component" value="Chromosome"/>
</dbReference>
<dbReference type="Gene3D" id="1.10.10.10">
    <property type="entry name" value="Winged helix-like DNA-binding domain superfamily/Winged helix DNA-binding domain"/>
    <property type="match status" value="1"/>
</dbReference>
<protein>
    <submittedName>
        <fullName evidence="6">LysR family transcriptional regulator</fullName>
    </submittedName>
</protein>
<evidence type="ECO:0000256" key="4">
    <source>
        <dbReference type="ARBA" id="ARBA00023163"/>
    </source>
</evidence>
<dbReference type="Pfam" id="PF03466">
    <property type="entry name" value="LysR_substrate"/>
    <property type="match status" value="1"/>
</dbReference>
<dbReference type="FunFam" id="1.10.10.10:FF:000001">
    <property type="entry name" value="LysR family transcriptional regulator"/>
    <property type="match status" value="1"/>
</dbReference>
<keyword evidence="4" id="KW-0804">Transcription</keyword>
<evidence type="ECO:0000313" key="6">
    <source>
        <dbReference type="EMBL" id="BCJ27604.1"/>
    </source>
</evidence>
<evidence type="ECO:0000256" key="2">
    <source>
        <dbReference type="ARBA" id="ARBA00023015"/>
    </source>
</evidence>
<dbReference type="InterPro" id="IPR005119">
    <property type="entry name" value="LysR_subst-bd"/>
</dbReference>
<keyword evidence="2" id="KW-0805">Transcription regulation</keyword>
<dbReference type="EMBL" id="AP023354">
    <property type="protein sequence ID" value="BCJ27604.1"/>
    <property type="molecule type" value="Genomic_DNA"/>
</dbReference>
<evidence type="ECO:0000256" key="3">
    <source>
        <dbReference type="ARBA" id="ARBA00023125"/>
    </source>
</evidence>
<sequence>MELRLLRTFRAVAATGSFTRAAADLGYVQSNVTAQIKTLEHEVGAPLFERLGRRIVITDAGRRLVEYADRILRLADDAGAELRALSAGDGELVGTLRIGAAETLCAYRLPHVLRALADRHPRLRVVFRPASRTELLADLSAARLDAALLLEEPIAGTGLAVEPLAAEPLLLVAAPDHALASAPSVTPADLADQPLIQVEEGCAHREVFDRQLRAAGVAPPVLAEFVSLEAVKQCAVAGLGVAMLPAVAVAGELRRGDLVTLSWQPDADAPVLHTQAVRLARRSPTPALTALLDLARTQWAA</sequence>
<dbReference type="KEGG" id="aser:Asera_17120"/>
<dbReference type="AlphaFoldDB" id="A0A810KWZ5"/>
<dbReference type="PROSITE" id="PS50931">
    <property type="entry name" value="HTH_LYSR"/>
    <property type="match status" value="1"/>
</dbReference>
<gene>
    <name evidence="6" type="ORF">Asera_17120</name>
</gene>
<comment type="similarity">
    <text evidence="1">Belongs to the LysR transcriptional regulatory family.</text>
</comment>
<organism evidence="6 7">
    <name type="scientific">Actinocatenispora sera</name>
    <dbReference type="NCBI Taxonomy" id="390989"/>
    <lineage>
        <taxon>Bacteria</taxon>
        <taxon>Bacillati</taxon>
        <taxon>Actinomycetota</taxon>
        <taxon>Actinomycetes</taxon>
        <taxon>Micromonosporales</taxon>
        <taxon>Micromonosporaceae</taxon>
        <taxon>Actinocatenispora</taxon>
    </lineage>
</organism>
<dbReference type="Gene3D" id="3.40.190.10">
    <property type="entry name" value="Periplasmic binding protein-like II"/>
    <property type="match status" value="2"/>
</dbReference>
<feature type="domain" description="HTH lysR-type" evidence="5">
    <location>
        <begin position="1"/>
        <end position="58"/>
    </location>
</feature>
<dbReference type="GO" id="GO:0000976">
    <property type="term" value="F:transcription cis-regulatory region binding"/>
    <property type="evidence" value="ECO:0007669"/>
    <property type="project" value="TreeGrafter"/>
</dbReference>
<dbReference type="RefSeq" id="WP_030449064.1">
    <property type="nucleotide sequence ID" value="NZ_AP023354.1"/>
</dbReference>
<dbReference type="PRINTS" id="PR00039">
    <property type="entry name" value="HTHLYSR"/>
</dbReference>
<dbReference type="CDD" id="cd05466">
    <property type="entry name" value="PBP2_LTTR_substrate"/>
    <property type="match status" value="1"/>
</dbReference>
<keyword evidence="7" id="KW-1185">Reference proteome</keyword>